<evidence type="ECO:0000256" key="3">
    <source>
        <dbReference type="ARBA" id="ARBA00022525"/>
    </source>
</evidence>
<dbReference type="Pfam" id="PF20147">
    <property type="entry name" value="Crinkler"/>
    <property type="match status" value="1"/>
</dbReference>
<reference evidence="5" key="1">
    <citation type="submission" date="2021-06" db="EMBL/GenBank/DDBJ databases">
        <authorList>
            <person name="Kallberg Y."/>
            <person name="Tangrot J."/>
            <person name="Rosling A."/>
        </authorList>
    </citation>
    <scope>NUCLEOTIDE SEQUENCE</scope>
    <source>
        <strain evidence="5">MA453B</strain>
    </source>
</reference>
<dbReference type="AlphaFoldDB" id="A0A9N9CVI6"/>
<accession>A0A9N9CVI6</accession>
<evidence type="ECO:0000256" key="2">
    <source>
        <dbReference type="ARBA" id="ARBA00004613"/>
    </source>
</evidence>
<dbReference type="SUPFAM" id="SSF56112">
    <property type="entry name" value="Protein kinase-like (PK-like)"/>
    <property type="match status" value="1"/>
</dbReference>
<gene>
    <name evidence="5" type="ORF">DERYTH_LOCUS8474</name>
</gene>
<keyword evidence="3" id="KW-0964">Secreted</keyword>
<dbReference type="OrthoDB" id="2329553at2759"/>
<feature type="domain" description="Crinkler effector protein N-terminal" evidence="4">
    <location>
        <begin position="5"/>
        <end position="109"/>
    </location>
</feature>
<dbReference type="InterPro" id="IPR045379">
    <property type="entry name" value="Crinkler_N"/>
</dbReference>
<dbReference type="Gene3D" id="1.10.510.10">
    <property type="entry name" value="Transferase(Phosphotransferase) domain 1"/>
    <property type="match status" value="1"/>
</dbReference>
<proteinExistence type="predicted"/>
<evidence type="ECO:0000256" key="1">
    <source>
        <dbReference type="ARBA" id="ARBA00004340"/>
    </source>
</evidence>
<dbReference type="EMBL" id="CAJVPY010004389">
    <property type="protein sequence ID" value="CAG8617706.1"/>
    <property type="molecule type" value="Genomic_DNA"/>
</dbReference>
<comment type="subcellular location">
    <subcellularLocation>
        <location evidence="1">Host cell</location>
    </subcellularLocation>
    <subcellularLocation>
        <location evidence="2">Secreted</location>
    </subcellularLocation>
</comment>
<dbReference type="Proteomes" id="UP000789405">
    <property type="component" value="Unassembled WGS sequence"/>
</dbReference>
<dbReference type="GO" id="GO:0043657">
    <property type="term" value="C:host cell"/>
    <property type="evidence" value="ECO:0007669"/>
    <property type="project" value="UniProtKB-SubCell"/>
</dbReference>
<dbReference type="InterPro" id="IPR011009">
    <property type="entry name" value="Kinase-like_dom_sf"/>
</dbReference>
<protein>
    <submittedName>
        <fullName evidence="5">715_t:CDS:1</fullName>
    </submittedName>
</protein>
<evidence type="ECO:0000259" key="4">
    <source>
        <dbReference type="Pfam" id="PF20147"/>
    </source>
</evidence>
<evidence type="ECO:0000313" key="5">
    <source>
        <dbReference type="EMBL" id="CAG8617706.1"/>
    </source>
</evidence>
<name>A0A9N9CVI6_9GLOM</name>
<evidence type="ECO:0000313" key="6">
    <source>
        <dbReference type="Proteomes" id="UP000789405"/>
    </source>
</evidence>
<dbReference type="GO" id="GO:0005576">
    <property type="term" value="C:extracellular region"/>
    <property type="evidence" value="ECO:0007669"/>
    <property type="project" value="UniProtKB-SubCell"/>
</dbReference>
<keyword evidence="6" id="KW-1185">Reference proteome</keyword>
<comment type="caution">
    <text evidence="5">The sequence shown here is derived from an EMBL/GenBank/DDBJ whole genome shotgun (WGS) entry which is preliminary data.</text>
</comment>
<organism evidence="5 6">
    <name type="scientific">Dentiscutata erythropus</name>
    <dbReference type="NCBI Taxonomy" id="1348616"/>
    <lineage>
        <taxon>Eukaryota</taxon>
        <taxon>Fungi</taxon>
        <taxon>Fungi incertae sedis</taxon>
        <taxon>Mucoromycota</taxon>
        <taxon>Glomeromycotina</taxon>
        <taxon>Glomeromycetes</taxon>
        <taxon>Diversisporales</taxon>
        <taxon>Gigasporaceae</taxon>
        <taxon>Dentiscutata</taxon>
    </lineage>
</organism>
<sequence length="606" mass="69842">MSDNITLICLVHGDRKDKAFVVEIEKNKPFYFIKKKIKEKKPNTFADVDAKDIVLWKVNVPYNDDTMEVDIVLEDNEQTGVQKLLNPIKKISNIFTVNLADNSIHIIVERPSNNPETQEIADLRFALFNSETGNAKKSTSVYRYVRKNGIKALWKFENDIEPLKWVGSQIFKQYPRARIKGSNEITEYQPFCKNVLREILQHLKLHDELLIIGDDGNRKDDEIYADLIIGLREFYQQLTNNPLDLSKGLGWKIKNDLTDEKKLIEGKGRLIKFARIYLTADVPLSQFFYGCLTDGNLWKFIRISFVNNFKDKMSLEESEMYEWNDNTASLIAGLISKYYHQYLSDGKKESLNNDNTINKARKSYTAESLLASFIKEGYRIRLSSGNWINVQVISHLGTGRDSIVFFAQICDYGIVDVVLKIEVRDLSCVPKILFEGHTEGGSWAIITDFLGQPLETWISDNGGIDDCTLFQILLDLLLCLEQIHTCGYAHGDVAIRNVIRRNEHFYLIDYGLAIMLQLLFDPLSELIRDYIRLCQIIGIVKFGEKMSLSELTNRLDGELKQFVTSVNDANSWEIDDDIKWLEKFKAKVQQFHEKGVTGYNREKSIE</sequence>